<dbReference type="Proteomes" id="UP001472677">
    <property type="component" value="Unassembled WGS sequence"/>
</dbReference>
<name>A0ABR2EVW1_9ROSI</name>
<evidence type="ECO:0000313" key="2">
    <source>
        <dbReference type="EMBL" id="KAK8565474.1"/>
    </source>
</evidence>
<dbReference type="InterPro" id="IPR053151">
    <property type="entry name" value="RNase_H-like"/>
</dbReference>
<dbReference type="InterPro" id="IPR044730">
    <property type="entry name" value="RNase_H-like_dom_plant"/>
</dbReference>
<comment type="caution">
    <text evidence="2">The sequence shown here is derived from an EMBL/GenBank/DDBJ whole genome shotgun (WGS) entry which is preliminary data.</text>
</comment>
<dbReference type="EMBL" id="JBBPBM010000010">
    <property type="protein sequence ID" value="KAK8565474.1"/>
    <property type="molecule type" value="Genomic_DNA"/>
</dbReference>
<feature type="domain" description="RNase H type-1" evidence="1">
    <location>
        <begin position="18"/>
        <end position="81"/>
    </location>
</feature>
<dbReference type="InterPro" id="IPR036397">
    <property type="entry name" value="RNaseH_sf"/>
</dbReference>
<evidence type="ECO:0000313" key="3">
    <source>
        <dbReference type="Proteomes" id="UP001472677"/>
    </source>
</evidence>
<dbReference type="CDD" id="cd06222">
    <property type="entry name" value="RNase_H_like"/>
    <property type="match status" value="1"/>
</dbReference>
<evidence type="ECO:0000259" key="1">
    <source>
        <dbReference type="Pfam" id="PF13456"/>
    </source>
</evidence>
<protein>
    <recommendedName>
        <fullName evidence="1">RNase H type-1 domain-containing protein</fullName>
    </recommendedName>
</protein>
<keyword evidence="3" id="KW-1185">Reference proteome</keyword>
<dbReference type="Gene3D" id="3.30.420.10">
    <property type="entry name" value="Ribonuclease H-like superfamily/Ribonuclease H"/>
    <property type="match status" value="1"/>
</dbReference>
<reference evidence="2 3" key="1">
    <citation type="journal article" date="2024" name="G3 (Bethesda)">
        <title>Genome assembly of Hibiscus sabdariffa L. provides insights into metabolisms of medicinal natural products.</title>
        <authorList>
            <person name="Kim T."/>
        </authorList>
    </citation>
    <scope>NUCLEOTIDE SEQUENCE [LARGE SCALE GENOMIC DNA]</scope>
    <source>
        <strain evidence="2">TK-2024</strain>
        <tissue evidence="2">Old leaves</tissue>
    </source>
</reference>
<gene>
    <name evidence="2" type="ORF">V6N12_059036</name>
</gene>
<sequence>MLCTAYGGIRGWFSIGWGVIRDDQGRWIYVYARRFGHCLVLMAELWAAHDILLVAWDLGFRQVQMETDNLEVARILQGSSDALVSCSLMDVIFMILARQ</sequence>
<organism evidence="2 3">
    <name type="scientific">Hibiscus sabdariffa</name>
    <name type="common">roselle</name>
    <dbReference type="NCBI Taxonomy" id="183260"/>
    <lineage>
        <taxon>Eukaryota</taxon>
        <taxon>Viridiplantae</taxon>
        <taxon>Streptophyta</taxon>
        <taxon>Embryophyta</taxon>
        <taxon>Tracheophyta</taxon>
        <taxon>Spermatophyta</taxon>
        <taxon>Magnoliopsida</taxon>
        <taxon>eudicotyledons</taxon>
        <taxon>Gunneridae</taxon>
        <taxon>Pentapetalae</taxon>
        <taxon>rosids</taxon>
        <taxon>malvids</taxon>
        <taxon>Malvales</taxon>
        <taxon>Malvaceae</taxon>
        <taxon>Malvoideae</taxon>
        <taxon>Hibiscus</taxon>
    </lineage>
</organism>
<dbReference type="InterPro" id="IPR002156">
    <property type="entry name" value="RNaseH_domain"/>
</dbReference>
<accession>A0ABR2EVW1</accession>
<dbReference type="PANTHER" id="PTHR47723">
    <property type="entry name" value="OS05G0353850 PROTEIN"/>
    <property type="match status" value="1"/>
</dbReference>
<dbReference type="Pfam" id="PF13456">
    <property type="entry name" value="RVT_3"/>
    <property type="match status" value="1"/>
</dbReference>
<proteinExistence type="predicted"/>
<dbReference type="PANTHER" id="PTHR47723:SF13">
    <property type="entry name" value="PUTATIVE-RELATED"/>
    <property type="match status" value="1"/>
</dbReference>